<evidence type="ECO:0000256" key="11">
    <source>
        <dbReference type="ARBA" id="ARBA00022857"/>
    </source>
</evidence>
<dbReference type="SUPFAM" id="SSF56194">
    <property type="entry name" value="Uridine diphospho-N-Acetylenolpyruvylglucosamine reductase, MurB, C-terminal domain"/>
    <property type="match status" value="1"/>
</dbReference>
<dbReference type="GO" id="GO:0051301">
    <property type="term" value="P:cell division"/>
    <property type="evidence" value="ECO:0007669"/>
    <property type="project" value="UniProtKB-KW"/>
</dbReference>
<sequence length="404" mass="41045">MSLEIRESVPLAPLTTLGVGGPARFFAEADGEAAVAEAFRLAEARGVPLLVLGGGSNLLVADRGVDALVLRVRLRGIEVERAGAARAGAHGGAARAAAHGGAARAAAHGGAADRALVHVGAGERWDDLAARAVEEGWAGVECLSGIPGDVGATPIQNVGAYGQEVAETIAEVRAIDRATGAAAVIAGADCGFGYRDSRFKRAWRGRYVITRVTFALRPGGAATVRYPELARALAAPAGGPAPPLGEVRRAILALRRGKSMVLDPADENGRSAGSFFMNPTLAAGDAAAAIARIEASGVLAPGEAIPRYPAGAGRVKLSAAWLIERAGFAKGTRHGAAGISTRHTLALVNRGGATAAELLELARRVRRGVLDRFGVALTPEPDLVGFEPGETDDLSGGRAAGQGG</sequence>
<evidence type="ECO:0000256" key="3">
    <source>
        <dbReference type="ARBA" id="ARBA00004496"/>
    </source>
</evidence>
<comment type="similarity">
    <text evidence="19">Belongs to the MurB family.</text>
</comment>
<dbReference type="PROSITE" id="PS51387">
    <property type="entry name" value="FAD_PCMH"/>
    <property type="match status" value="1"/>
</dbReference>
<evidence type="ECO:0000256" key="5">
    <source>
        <dbReference type="ARBA" id="ARBA00012518"/>
    </source>
</evidence>
<dbReference type="InterPro" id="IPR006094">
    <property type="entry name" value="Oxid_FAD_bind_N"/>
</dbReference>
<dbReference type="PANTHER" id="PTHR21071:SF4">
    <property type="entry name" value="UDP-N-ACETYLENOLPYRUVOYLGLUCOSAMINE REDUCTASE"/>
    <property type="match status" value="1"/>
</dbReference>
<dbReference type="InterPro" id="IPR011601">
    <property type="entry name" value="MurB_C"/>
</dbReference>
<feature type="region of interest" description="Disordered" evidence="20">
    <location>
        <begin position="384"/>
        <end position="404"/>
    </location>
</feature>
<dbReference type="GO" id="GO:0071949">
    <property type="term" value="F:FAD binding"/>
    <property type="evidence" value="ECO:0007669"/>
    <property type="project" value="InterPro"/>
</dbReference>
<evidence type="ECO:0000256" key="18">
    <source>
        <dbReference type="ARBA" id="ARBA00048914"/>
    </source>
</evidence>
<evidence type="ECO:0000256" key="10">
    <source>
        <dbReference type="ARBA" id="ARBA00022827"/>
    </source>
</evidence>
<keyword evidence="11 19" id="KW-0521">NADP</keyword>
<comment type="catalytic activity">
    <reaction evidence="18 19">
        <text>UDP-N-acetyl-alpha-D-muramate + NADP(+) = UDP-N-acetyl-3-O-(1-carboxyvinyl)-alpha-D-glucosamine + NADPH + H(+)</text>
        <dbReference type="Rhea" id="RHEA:12248"/>
        <dbReference type="ChEBI" id="CHEBI:15378"/>
        <dbReference type="ChEBI" id="CHEBI:57783"/>
        <dbReference type="ChEBI" id="CHEBI:58349"/>
        <dbReference type="ChEBI" id="CHEBI:68483"/>
        <dbReference type="ChEBI" id="CHEBI:70757"/>
        <dbReference type="EC" id="1.3.1.98"/>
    </reaction>
</comment>
<dbReference type="GO" id="GO:0071555">
    <property type="term" value="P:cell wall organization"/>
    <property type="evidence" value="ECO:0007669"/>
    <property type="project" value="UniProtKB-KW"/>
</dbReference>
<name>A0A4P2QA38_SORCE</name>
<evidence type="ECO:0000313" key="22">
    <source>
        <dbReference type="EMBL" id="AUX26475.1"/>
    </source>
</evidence>
<comment type="pathway">
    <text evidence="4 19">Cell wall biogenesis; peptidoglycan biosynthesis.</text>
</comment>
<dbReference type="InterPro" id="IPR016166">
    <property type="entry name" value="FAD-bd_PCMH"/>
</dbReference>
<dbReference type="Pfam" id="PF02873">
    <property type="entry name" value="MurB_C"/>
    <property type="match status" value="1"/>
</dbReference>
<evidence type="ECO:0000259" key="21">
    <source>
        <dbReference type="PROSITE" id="PS51387"/>
    </source>
</evidence>
<dbReference type="Gene3D" id="3.30.43.10">
    <property type="entry name" value="Uridine Diphospho-n-acetylenolpyruvylglucosamine Reductase, domain 2"/>
    <property type="match status" value="1"/>
</dbReference>
<dbReference type="Pfam" id="PF01565">
    <property type="entry name" value="FAD_binding_4"/>
    <property type="match status" value="2"/>
</dbReference>
<organism evidence="22 23">
    <name type="scientific">Sorangium cellulosum</name>
    <name type="common">Polyangium cellulosum</name>
    <dbReference type="NCBI Taxonomy" id="56"/>
    <lineage>
        <taxon>Bacteria</taxon>
        <taxon>Pseudomonadati</taxon>
        <taxon>Myxococcota</taxon>
        <taxon>Polyangia</taxon>
        <taxon>Polyangiales</taxon>
        <taxon>Polyangiaceae</taxon>
        <taxon>Sorangium</taxon>
    </lineage>
</organism>
<keyword evidence="7 19" id="KW-0963">Cytoplasm</keyword>
<evidence type="ECO:0000256" key="20">
    <source>
        <dbReference type="SAM" id="MobiDB-lite"/>
    </source>
</evidence>
<dbReference type="InterPro" id="IPR036318">
    <property type="entry name" value="FAD-bd_PCMH-like_sf"/>
</dbReference>
<feature type="domain" description="FAD-binding PCMH-type" evidence="21">
    <location>
        <begin position="18"/>
        <end position="219"/>
    </location>
</feature>
<dbReference type="InterPro" id="IPR036635">
    <property type="entry name" value="MurB_C_sf"/>
</dbReference>
<dbReference type="UniPathway" id="UPA00219"/>
<evidence type="ECO:0000256" key="1">
    <source>
        <dbReference type="ARBA" id="ARBA00001974"/>
    </source>
</evidence>
<evidence type="ECO:0000313" key="23">
    <source>
        <dbReference type="Proteomes" id="UP000295781"/>
    </source>
</evidence>
<evidence type="ECO:0000256" key="16">
    <source>
        <dbReference type="ARBA" id="ARBA00023316"/>
    </source>
</evidence>
<feature type="active site" evidence="19">
    <location>
        <position position="380"/>
    </location>
</feature>
<keyword evidence="8 19" id="KW-0132">Cell division</keyword>
<evidence type="ECO:0000256" key="15">
    <source>
        <dbReference type="ARBA" id="ARBA00023306"/>
    </source>
</evidence>
<evidence type="ECO:0000256" key="14">
    <source>
        <dbReference type="ARBA" id="ARBA00023002"/>
    </source>
</evidence>
<dbReference type="NCBIfam" id="NF010478">
    <property type="entry name" value="PRK13903.1"/>
    <property type="match status" value="1"/>
</dbReference>
<comment type="subcellular location">
    <subcellularLocation>
        <location evidence="3 19">Cytoplasm</location>
    </subcellularLocation>
</comment>
<proteinExistence type="inferred from homology"/>
<evidence type="ECO:0000256" key="6">
    <source>
        <dbReference type="ARBA" id="ARBA00015188"/>
    </source>
</evidence>
<dbReference type="GO" id="GO:0005829">
    <property type="term" value="C:cytosol"/>
    <property type="evidence" value="ECO:0007669"/>
    <property type="project" value="TreeGrafter"/>
</dbReference>
<comment type="function">
    <text evidence="2 19">Cell wall formation.</text>
</comment>
<evidence type="ECO:0000256" key="7">
    <source>
        <dbReference type="ARBA" id="ARBA00022490"/>
    </source>
</evidence>
<dbReference type="EC" id="1.3.1.98" evidence="5 19"/>
<dbReference type="Gene3D" id="3.90.78.10">
    <property type="entry name" value="UDP-N-acetylenolpyruvoylglucosamine reductase, C-terminal domain"/>
    <property type="match status" value="1"/>
</dbReference>
<protein>
    <recommendedName>
        <fullName evidence="6 19">UDP-N-acetylenolpyruvoylglucosamine reductase</fullName>
        <ecNumber evidence="5 19">1.3.1.98</ecNumber>
    </recommendedName>
    <alternativeName>
        <fullName evidence="17 19">UDP-N-acetylmuramate dehydrogenase</fullName>
    </alternativeName>
</protein>
<dbReference type="GO" id="GO:0008762">
    <property type="term" value="F:UDP-N-acetylmuramate dehydrogenase activity"/>
    <property type="evidence" value="ECO:0007669"/>
    <property type="project" value="UniProtKB-UniRule"/>
</dbReference>
<dbReference type="SUPFAM" id="SSF56176">
    <property type="entry name" value="FAD-binding/transporter-associated domain-like"/>
    <property type="match status" value="1"/>
</dbReference>
<evidence type="ECO:0000256" key="8">
    <source>
        <dbReference type="ARBA" id="ARBA00022618"/>
    </source>
</evidence>
<dbReference type="PANTHER" id="PTHR21071">
    <property type="entry name" value="UDP-N-ACETYLENOLPYRUVOYLGLUCOSAMINE REDUCTASE"/>
    <property type="match status" value="1"/>
</dbReference>
<dbReference type="GO" id="GO:0009252">
    <property type="term" value="P:peptidoglycan biosynthetic process"/>
    <property type="evidence" value="ECO:0007669"/>
    <property type="project" value="UniProtKB-UniRule"/>
</dbReference>
<accession>A0A4P2QA38</accession>
<feature type="active site" evidence="19">
    <location>
        <position position="195"/>
    </location>
</feature>
<reference evidence="22 23" key="1">
    <citation type="submission" date="2015-09" db="EMBL/GenBank/DDBJ databases">
        <title>Sorangium comparison.</title>
        <authorList>
            <person name="Zaburannyi N."/>
            <person name="Bunk B."/>
            <person name="Overmann J."/>
            <person name="Mueller R."/>
        </authorList>
    </citation>
    <scope>NUCLEOTIDE SEQUENCE [LARGE SCALE GENOMIC DNA]</scope>
    <source>
        <strain evidence="22 23">So ceGT47</strain>
    </source>
</reference>
<dbReference type="EMBL" id="CP012670">
    <property type="protein sequence ID" value="AUX26475.1"/>
    <property type="molecule type" value="Genomic_DNA"/>
</dbReference>
<dbReference type="AlphaFoldDB" id="A0A4P2QA38"/>
<dbReference type="HAMAP" id="MF_00037">
    <property type="entry name" value="MurB"/>
    <property type="match status" value="1"/>
</dbReference>
<dbReference type="GO" id="GO:0008360">
    <property type="term" value="P:regulation of cell shape"/>
    <property type="evidence" value="ECO:0007669"/>
    <property type="project" value="UniProtKB-KW"/>
</dbReference>
<dbReference type="Gene3D" id="3.30.465.10">
    <property type="match status" value="1"/>
</dbReference>
<keyword evidence="16 19" id="KW-0961">Cell wall biogenesis/degradation</keyword>
<keyword evidence="9 19" id="KW-0285">Flavoprotein</keyword>
<evidence type="ECO:0000256" key="13">
    <source>
        <dbReference type="ARBA" id="ARBA00022984"/>
    </source>
</evidence>
<keyword evidence="10 19" id="KW-0274">FAD</keyword>
<keyword evidence="14 19" id="KW-0560">Oxidoreductase</keyword>
<evidence type="ECO:0000256" key="17">
    <source>
        <dbReference type="ARBA" id="ARBA00031026"/>
    </source>
</evidence>
<evidence type="ECO:0000256" key="19">
    <source>
        <dbReference type="HAMAP-Rule" id="MF_00037"/>
    </source>
</evidence>
<dbReference type="InterPro" id="IPR016169">
    <property type="entry name" value="FAD-bd_PCMH_sub2"/>
</dbReference>
<keyword evidence="13 19" id="KW-0573">Peptidoglycan synthesis</keyword>
<gene>
    <name evidence="19 22" type="primary">murB</name>
    <name evidence="22" type="ORF">SOCEGT47_070440</name>
</gene>
<keyword evidence="12 19" id="KW-0133">Cell shape</keyword>
<dbReference type="OrthoDB" id="9804753at2"/>
<dbReference type="InterPro" id="IPR016167">
    <property type="entry name" value="FAD-bd_PCMH_sub1"/>
</dbReference>
<dbReference type="InterPro" id="IPR003170">
    <property type="entry name" value="MurB"/>
</dbReference>
<evidence type="ECO:0000256" key="4">
    <source>
        <dbReference type="ARBA" id="ARBA00004752"/>
    </source>
</evidence>
<comment type="cofactor">
    <cofactor evidence="1 19">
        <name>FAD</name>
        <dbReference type="ChEBI" id="CHEBI:57692"/>
    </cofactor>
</comment>
<evidence type="ECO:0000256" key="12">
    <source>
        <dbReference type="ARBA" id="ARBA00022960"/>
    </source>
</evidence>
<keyword evidence="15 19" id="KW-0131">Cell cycle</keyword>
<dbReference type="Proteomes" id="UP000295781">
    <property type="component" value="Chromosome"/>
</dbReference>
<evidence type="ECO:0000256" key="9">
    <source>
        <dbReference type="ARBA" id="ARBA00022630"/>
    </source>
</evidence>
<evidence type="ECO:0000256" key="2">
    <source>
        <dbReference type="ARBA" id="ARBA00003921"/>
    </source>
</evidence>
<feature type="active site" description="Proton donor" evidence="19">
    <location>
        <position position="274"/>
    </location>
</feature>